<dbReference type="Proteomes" id="UP000278733">
    <property type="component" value="Chromosome"/>
</dbReference>
<dbReference type="PRINTS" id="PR01001">
    <property type="entry name" value="FADG3PDH"/>
</dbReference>
<dbReference type="PANTHER" id="PTHR11985">
    <property type="entry name" value="GLYCEROL-3-PHOSPHATE DEHYDROGENASE"/>
    <property type="match status" value="1"/>
</dbReference>
<comment type="catalytic activity">
    <reaction evidence="6">
        <text>a quinone + sn-glycerol 3-phosphate = dihydroxyacetone phosphate + a quinol</text>
        <dbReference type="Rhea" id="RHEA:18977"/>
        <dbReference type="ChEBI" id="CHEBI:24646"/>
        <dbReference type="ChEBI" id="CHEBI:57597"/>
        <dbReference type="ChEBI" id="CHEBI:57642"/>
        <dbReference type="ChEBI" id="CHEBI:132124"/>
        <dbReference type="EC" id="1.1.5.3"/>
    </reaction>
</comment>
<dbReference type="Gene3D" id="3.50.50.60">
    <property type="entry name" value="FAD/NAD(P)-binding domain"/>
    <property type="match status" value="1"/>
</dbReference>
<name>A0A448MIC8_9PAST</name>
<dbReference type="AlphaFoldDB" id="A0A448MIC8"/>
<dbReference type="GO" id="GO:0009331">
    <property type="term" value="C:glycerol-3-phosphate dehydrogenase (FAD) complex"/>
    <property type="evidence" value="ECO:0007669"/>
    <property type="project" value="UniProtKB-UniRule"/>
</dbReference>
<proteinExistence type="inferred from homology"/>
<evidence type="ECO:0000313" key="9">
    <source>
        <dbReference type="Proteomes" id="UP000278733"/>
    </source>
</evidence>
<feature type="domain" description="FAD dependent oxidoreductase" evidence="7">
    <location>
        <begin position="20"/>
        <end position="108"/>
    </location>
</feature>
<keyword evidence="3 6" id="KW-0285">Flavoprotein</keyword>
<dbReference type="GO" id="GO:0046168">
    <property type="term" value="P:glycerol-3-phosphate catabolic process"/>
    <property type="evidence" value="ECO:0007669"/>
    <property type="project" value="TreeGrafter"/>
</dbReference>
<dbReference type="GO" id="GO:0004368">
    <property type="term" value="F:glycerol-3-phosphate dehydrogenase (quinone) activity"/>
    <property type="evidence" value="ECO:0007669"/>
    <property type="project" value="UniProtKB-EC"/>
</dbReference>
<comment type="cofactor">
    <cofactor evidence="1 6">
        <name>FAD</name>
        <dbReference type="ChEBI" id="CHEBI:57692"/>
    </cofactor>
</comment>
<organism evidence="8 9">
    <name type="scientific">Rodentibacter pneumotropicus</name>
    <dbReference type="NCBI Taxonomy" id="758"/>
    <lineage>
        <taxon>Bacteria</taxon>
        <taxon>Pseudomonadati</taxon>
        <taxon>Pseudomonadota</taxon>
        <taxon>Gammaproteobacteria</taxon>
        <taxon>Pasteurellales</taxon>
        <taxon>Pasteurellaceae</taxon>
        <taxon>Rodentibacter</taxon>
    </lineage>
</organism>
<gene>
    <name evidence="8" type="primary">glpA_4</name>
    <name evidence="8" type="ORF">NCTC8284_00037</name>
</gene>
<evidence type="ECO:0000256" key="3">
    <source>
        <dbReference type="ARBA" id="ARBA00022630"/>
    </source>
</evidence>
<keyword evidence="4" id="KW-0274">FAD</keyword>
<dbReference type="EC" id="1.1.5.3" evidence="6"/>
<dbReference type="Pfam" id="PF01266">
    <property type="entry name" value="DAO"/>
    <property type="match status" value="1"/>
</dbReference>
<evidence type="ECO:0000259" key="7">
    <source>
        <dbReference type="Pfam" id="PF01266"/>
    </source>
</evidence>
<keyword evidence="5 6" id="KW-0560">Oxidoreductase</keyword>
<dbReference type="KEGG" id="rpne:NCTC8284_00037"/>
<evidence type="ECO:0000256" key="2">
    <source>
        <dbReference type="ARBA" id="ARBA00007330"/>
    </source>
</evidence>
<protein>
    <recommendedName>
        <fullName evidence="6">Glycerol-3-phosphate dehydrogenase</fullName>
        <ecNumber evidence="6">1.1.5.3</ecNumber>
    </recommendedName>
</protein>
<accession>A0A448MIC8</accession>
<dbReference type="PROSITE" id="PS00977">
    <property type="entry name" value="FAD_G3PDH_1"/>
    <property type="match status" value="1"/>
</dbReference>
<dbReference type="PANTHER" id="PTHR11985:SF35">
    <property type="entry name" value="ANAEROBIC GLYCEROL-3-PHOSPHATE DEHYDROGENASE SUBUNIT A"/>
    <property type="match status" value="1"/>
</dbReference>
<dbReference type="FunFam" id="3.50.50.60:FF:000102">
    <property type="entry name" value="Glycerol-3-phosphate dehydrogenase"/>
    <property type="match status" value="1"/>
</dbReference>
<comment type="similarity">
    <text evidence="2 6">Belongs to the FAD-dependent glycerol-3-phosphate dehydrogenase family.</text>
</comment>
<evidence type="ECO:0000256" key="1">
    <source>
        <dbReference type="ARBA" id="ARBA00001974"/>
    </source>
</evidence>
<dbReference type="InterPro" id="IPR000447">
    <property type="entry name" value="G3P_DH_FAD-dep"/>
</dbReference>
<evidence type="ECO:0000313" key="8">
    <source>
        <dbReference type="EMBL" id="VEH64915.1"/>
    </source>
</evidence>
<evidence type="ECO:0000256" key="5">
    <source>
        <dbReference type="ARBA" id="ARBA00023002"/>
    </source>
</evidence>
<dbReference type="InterPro" id="IPR006076">
    <property type="entry name" value="FAD-dep_OxRdtase"/>
</dbReference>
<dbReference type="InterPro" id="IPR036188">
    <property type="entry name" value="FAD/NAD-bd_sf"/>
</dbReference>
<dbReference type="EMBL" id="LR134405">
    <property type="protein sequence ID" value="VEH64915.1"/>
    <property type="molecule type" value="Genomic_DNA"/>
</dbReference>
<evidence type="ECO:0000256" key="6">
    <source>
        <dbReference type="RuleBase" id="RU361217"/>
    </source>
</evidence>
<reference evidence="8 9" key="1">
    <citation type="submission" date="2018-12" db="EMBL/GenBank/DDBJ databases">
        <authorList>
            <consortium name="Pathogen Informatics"/>
        </authorList>
    </citation>
    <scope>NUCLEOTIDE SEQUENCE [LARGE SCALE GENOMIC DNA]</scope>
    <source>
        <strain evidence="8 9">NCTC8284</strain>
    </source>
</reference>
<dbReference type="SUPFAM" id="SSF51905">
    <property type="entry name" value="FAD/NAD(P)-binding domain"/>
    <property type="match status" value="1"/>
</dbReference>
<evidence type="ECO:0000256" key="4">
    <source>
        <dbReference type="ARBA" id="ARBA00022827"/>
    </source>
</evidence>
<sequence length="121" mass="13043">MGLSPNLYRDVGDFSSLSTDVIIIGGGATGAGIARDCALRGVNCILLERRDIATGATGRNHGLLHSGARYAVNDQESAEECIKENRILRKIARHCVDETEGLFITLPEDSLDYQKPSLKAV</sequence>